<accession>A0ABW3NU81</accession>
<evidence type="ECO:0000256" key="5">
    <source>
        <dbReference type="SAM" id="MobiDB-lite"/>
    </source>
</evidence>
<dbReference type="RefSeq" id="WP_380745008.1">
    <property type="nucleotide sequence ID" value="NZ_JBHTLI010000001.1"/>
</dbReference>
<evidence type="ECO:0000256" key="1">
    <source>
        <dbReference type="ARBA" id="ARBA00004167"/>
    </source>
</evidence>
<feature type="domain" description="Translocation and assembly module TamB C-terminal" evidence="7">
    <location>
        <begin position="1178"/>
        <end position="1634"/>
    </location>
</feature>
<keyword evidence="2 6" id="KW-0812">Transmembrane</keyword>
<sequence>MKQYKKRLFKILKVLARTLAGIIILLLLLILFIRSPWGQNIIKDKFVSSLREKTNTKIELEKLFVTFSGNIELNGLYLEDEKGDTLVYSKYMEANIPLWPIIKGNAIAVEELKWEGLKANIIRNDSVSGFNYSFLTEALSSDSTTTRENPGSSSTKIRIGDISLKNIDVTYKDKPGAIDSQFIIGELKLELKETDLEKMRFSADDAHISNTSIKFTQTGPFPESDPEEQLPMPILSINSLQVDQVKVNYKSEPDSLKALTEINDFSSEVSLIDLQEQVINLGSFTLKNSEIQLRNNKRTSVVADKAEANSDQFQWPEWKVNIKEIDLHQNRISYFENNKRPVKGSFDPGAIVLKDLNFKAKGLYLMNKAVGGRINSISFQEASGITSENIEFNIETTDEFFRLTDLKAVVNQNRLAGDLELGYQGIQNITESPGDTRIDINISDLAFDIADIFRFQPALKNNEYVRALSEHKVFGNFKAKGKLSDIGFEKLNMNWGNSTSLAASGNIKNVTKPEKLYFSVPRFELHTRRKELLSFIEEKKLGISIPAELKFSGNISGSPSNIETVSSLNTSEGNAKITGSFSSEDGLTFNTDLNLKEANLGKLLNNEKLGKLNLELKASGNGETINKLDASFESRITSFSYNNYSIKDWIISGEIEDGKGVVNSKYKDSSLNAVLDAYVQLDSVSPAVDLKIDLKGANLMEMGISKRDIRIGAEVNASFKGNSTAYEVSSNIIDGIAVYDKQSYLLGDLDLTAFVRPDTTSLKVNNRLIYLDLESNASPVDFSKALNRHFRSYLTEVKTDTIGVPVNLKLRANINPSPILSEVFLLNLEDFDTLNLKVDFKEKERQLDAQVELPHLTYYGGEIDSLKFNLNSGKDNLKFNLGFNSVDLGPLALHETKIKGEVVDEQMNLDFLAGYQGDNLISARWQITRDEGLVRFHLRPDSLRLNKNEWTVNENNEIRLTDNKLEFHNFRLSRNDQVLEITNDKPGVTEDHIALNLQNFGLASLFSYLNPERKLATGRVNGEMVVQKPFTETGILADLRVDQFSLFSVDLGILNLKGETKGAGMYDFQLETVGGLAELDLVGNYQADSTAAKLDLVLDLKKVEMEALEGFSAGAIKNTSGSFSGLIKVGGTTLEPKYNGELHFKQAKFNVAMLNAAFILPDEHLKLDNAGIYFDKFRIEDENNNYFTVDGDIFTETYLNPKFDLSFKAEDFKALNSTKEDNDLFYGTATFDLDAKLTGDLDLPNLNMKLDVGPNTNLTYVIPEAELAMQQREGIVMFVNRENPDAILTKTEEEVETFTGYNIEALLSLEDEAIFRIVIDEETGDNFQVQGEGDLNFNLYPNGRTSLTGRYEMSGGHYEMSLYNLVKRKFEIAKGSTVTWSGDPFDASLDVRAIYKVETSASSLMAAQTSGADASVADRFRRELPFLVYLNVEGELMEPEISFGLDMPEDEQGSAGGQVYGRIRQLNNQEQELNKQVFSLLVLNRFYPSPGSDGSQGGTAAIARNNINQALSDQLNMFSDKLLGDTGVQLNFGVDSYTDYQGESPQQRTQLDITARKKLLNDRLIVSVGSEVDVQGTDRNTGEASPIIGNVSIEYLLTENGRFRLKGFRRNEFENVIDGQVIVSGIALIFTREFNEFRELWKSMVEEERKKQEEKMNAERQKKREQE</sequence>
<name>A0ABW3NU81_9FLAO</name>
<evidence type="ECO:0000256" key="2">
    <source>
        <dbReference type="ARBA" id="ARBA00022692"/>
    </source>
</evidence>
<feature type="region of interest" description="Disordered" evidence="5">
    <location>
        <begin position="1648"/>
        <end position="1667"/>
    </location>
</feature>
<dbReference type="PANTHER" id="PTHR30441">
    <property type="entry name" value="DUF748 DOMAIN-CONTAINING PROTEIN"/>
    <property type="match status" value="1"/>
</dbReference>
<comment type="caution">
    <text evidence="8">The sequence shown here is derived from an EMBL/GenBank/DDBJ whole genome shotgun (WGS) entry which is preliminary data.</text>
</comment>
<keyword evidence="3 6" id="KW-1133">Transmembrane helix</keyword>
<proteinExistence type="predicted"/>
<dbReference type="InterPro" id="IPR007452">
    <property type="entry name" value="TamB_C"/>
</dbReference>
<organism evidence="8 9">
    <name type="scientific">Salegentibacter chungangensis</name>
    <dbReference type="NCBI Taxonomy" id="1335724"/>
    <lineage>
        <taxon>Bacteria</taxon>
        <taxon>Pseudomonadati</taxon>
        <taxon>Bacteroidota</taxon>
        <taxon>Flavobacteriia</taxon>
        <taxon>Flavobacteriales</taxon>
        <taxon>Flavobacteriaceae</taxon>
        <taxon>Salegentibacter</taxon>
    </lineage>
</organism>
<evidence type="ECO:0000256" key="6">
    <source>
        <dbReference type="SAM" id="Phobius"/>
    </source>
</evidence>
<evidence type="ECO:0000259" key="7">
    <source>
        <dbReference type="Pfam" id="PF04357"/>
    </source>
</evidence>
<evidence type="ECO:0000256" key="3">
    <source>
        <dbReference type="ARBA" id="ARBA00022989"/>
    </source>
</evidence>
<evidence type="ECO:0000256" key="4">
    <source>
        <dbReference type="ARBA" id="ARBA00023136"/>
    </source>
</evidence>
<evidence type="ECO:0000313" key="8">
    <source>
        <dbReference type="EMBL" id="MFD1095901.1"/>
    </source>
</evidence>
<keyword evidence="4 6" id="KW-0472">Membrane</keyword>
<gene>
    <name evidence="8" type="ORF">ACFQ3Q_09080</name>
</gene>
<dbReference type="PANTHER" id="PTHR30441:SF4">
    <property type="entry name" value="PROTEIN ASMA"/>
    <property type="match status" value="1"/>
</dbReference>
<protein>
    <submittedName>
        <fullName evidence="8">Translocation/assembly module TamB domain-containing protein</fullName>
    </submittedName>
</protein>
<dbReference type="InterPro" id="IPR052894">
    <property type="entry name" value="AsmA-related"/>
</dbReference>
<reference evidence="9" key="1">
    <citation type="journal article" date="2019" name="Int. J. Syst. Evol. Microbiol.">
        <title>The Global Catalogue of Microorganisms (GCM) 10K type strain sequencing project: providing services to taxonomists for standard genome sequencing and annotation.</title>
        <authorList>
            <consortium name="The Broad Institute Genomics Platform"/>
            <consortium name="The Broad Institute Genome Sequencing Center for Infectious Disease"/>
            <person name="Wu L."/>
            <person name="Ma J."/>
        </authorList>
    </citation>
    <scope>NUCLEOTIDE SEQUENCE [LARGE SCALE GENOMIC DNA]</scope>
    <source>
        <strain evidence="9">CCUG 64793</strain>
    </source>
</reference>
<evidence type="ECO:0000313" key="9">
    <source>
        <dbReference type="Proteomes" id="UP001597131"/>
    </source>
</evidence>
<feature type="transmembrane region" description="Helical" evidence="6">
    <location>
        <begin position="12"/>
        <end position="33"/>
    </location>
</feature>
<dbReference type="Proteomes" id="UP001597131">
    <property type="component" value="Unassembled WGS sequence"/>
</dbReference>
<keyword evidence="9" id="KW-1185">Reference proteome</keyword>
<dbReference type="EMBL" id="JBHTLI010000001">
    <property type="protein sequence ID" value="MFD1095901.1"/>
    <property type="molecule type" value="Genomic_DNA"/>
</dbReference>
<dbReference type="Pfam" id="PF04357">
    <property type="entry name" value="TamB"/>
    <property type="match status" value="1"/>
</dbReference>
<comment type="subcellular location">
    <subcellularLocation>
        <location evidence="1">Membrane</location>
        <topology evidence="1">Single-pass membrane protein</topology>
    </subcellularLocation>
</comment>